<protein>
    <submittedName>
        <fullName evidence="3">Uncharacterized protein</fullName>
    </submittedName>
</protein>
<keyword evidence="2" id="KW-0812">Transmembrane</keyword>
<feature type="coiled-coil region" evidence="1">
    <location>
        <begin position="343"/>
        <end position="370"/>
    </location>
</feature>
<evidence type="ECO:0000313" key="3">
    <source>
        <dbReference type="EMBL" id="SCY25613.1"/>
    </source>
</evidence>
<dbReference type="STRING" id="1120976.SAMN03080606_01140"/>
<feature type="transmembrane region" description="Helical" evidence="2">
    <location>
        <begin position="12"/>
        <end position="34"/>
    </location>
</feature>
<evidence type="ECO:0000256" key="2">
    <source>
        <dbReference type="SAM" id="Phobius"/>
    </source>
</evidence>
<keyword evidence="2" id="KW-0472">Membrane</keyword>
<dbReference type="Proteomes" id="UP000198636">
    <property type="component" value="Unassembled WGS sequence"/>
</dbReference>
<organism evidence="3 4">
    <name type="scientific">Alkaliphilus peptidifermentans DSM 18978</name>
    <dbReference type="NCBI Taxonomy" id="1120976"/>
    <lineage>
        <taxon>Bacteria</taxon>
        <taxon>Bacillati</taxon>
        <taxon>Bacillota</taxon>
        <taxon>Clostridia</taxon>
        <taxon>Peptostreptococcales</taxon>
        <taxon>Natronincolaceae</taxon>
        <taxon>Alkaliphilus</taxon>
    </lineage>
</organism>
<reference evidence="3 4" key="1">
    <citation type="submission" date="2016-10" db="EMBL/GenBank/DDBJ databases">
        <authorList>
            <person name="de Groot N.N."/>
        </authorList>
    </citation>
    <scope>NUCLEOTIDE SEQUENCE [LARGE SCALE GENOMIC DNA]</scope>
    <source>
        <strain evidence="3 4">DSM 18978</strain>
    </source>
</reference>
<feature type="coiled-coil region" evidence="1">
    <location>
        <begin position="120"/>
        <end position="173"/>
    </location>
</feature>
<dbReference type="AlphaFoldDB" id="A0A1G5EF25"/>
<dbReference type="RefSeq" id="WP_091540987.1">
    <property type="nucleotide sequence ID" value="NZ_FMUS01000005.1"/>
</dbReference>
<evidence type="ECO:0000256" key="1">
    <source>
        <dbReference type="SAM" id="Coils"/>
    </source>
</evidence>
<dbReference type="EMBL" id="FMUS01000005">
    <property type="protein sequence ID" value="SCY25613.1"/>
    <property type="molecule type" value="Genomic_DNA"/>
</dbReference>
<keyword evidence="2" id="KW-1133">Transmembrane helix</keyword>
<sequence>MEKLIEYVEKLPLTSLTIGIIVPLVSAFLSYFLVERSAQKKDANRLYIQIELLRRELECNKIVIEDFLELNKKYQHKKSKILVENVILKKELYEVLLRLENIKKDYFAFDQYVFERPSILLKLSSEIEKLEENLTDLKQEMVVLSQSENPIISREKALQILNIEEQIKEKKKEIYINIERDVYKEFMLIQQYIDSNLIEGWYEKIDDSGKVNLKIFKYIYDNINEFNNLQDKTKENVVQLYKTLLMYEIRLDDTIINDNRFDEEMFQFFYGERYKEHPMIEIYKDFYHQEFLHKIISNYKFNILNQRWDILKDGLVLLNDRELYIDIDDFYDSIDFLKNLQSIDMNETNLKRLNEECSNLLHNVKGIQNNLIKKEKSVKKLC</sequence>
<gene>
    <name evidence="3" type="ORF">SAMN03080606_01140</name>
</gene>
<evidence type="ECO:0000313" key="4">
    <source>
        <dbReference type="Proteomes" id="UP000198636"/>
    </source>
</evidence>
<proteinExistence type="predicted"/>
<name>A0A1G5EF25_9FIRM</name>
<accession>A0A1G5EF25</accession>
<keyword evidence="1" id="KW-0175">Coiled coil</keyword>
<keyword evidence="4" id="KW-1185">Reference proteome</keyword>